<dbReference type="PROSITE" id="PS50216">
    <property type="entry name" value="DHHC"/>
    <property type="match status" value="1"/>
</dbReference>
<evidence type="ECO:0000313" key="15">
    <source>
        <dbReference type="Proteomes" id="UP000313359"/>
    </source>
</evidence>
<evidence type="ECO:0000256" key="9">
    <source>
        <dbReference type="ARBA" id="ARBA00038298"/>
    </source>
</evidence>
<dbReference type="GO" id="GO:0005794">
    <property type="term" value="C:Golgi apparatus"/>
    <property type="evidence" value="ECO:0007669"/>
    <property type="project" value="TreeGrafter"/>
</dbReference>
<feature type="transmembrane region" description="Helical" evidence="11">
    <location>
        <begin position="329"/>
        <end position="353"/>
    </location>
</feature>
<evidence type="ECO:0000256" key="4">
    <source>
        <dbReference type="ARBA" id="ARBA00022989"/>
    </source>
</evidence>
<evidence type="ECO:0000256" key="11">
    <source>
        <dbReference type="RuleBase" id="RU079119"/>
    </source>
</evidence>
<name>A0A5C2SI47_9APHY</name>
<dbReference type="STRING" id="1328759.A0A5C2SI47"/>
<feature type="compositionally biased region" description="Polar residues" evidence="12">
    <location>
        <begin position="208"/>
        <end position="224"/>
    </location>
</feature>
<dbReference type="InterPro" id="IPR001594">
    <property type="entry name" value="Palmitoyltrfase_DHHC"/>
</dbReference>
<evidence type="ECO:0000256" key="2">
    <source>
        <dbReference type="ARBA" id="ARBA00022679"/>
    </source>
</evidence>
<dbReference type="PANTHER" id="PTHR22883">
    <property type="entry name" value="ZINC FINGER DHHC DOMAIN CONTAINING PROTEIN"/>
    <property type="match status" value="1"/>
</dbReference>
<protein>
    <recommendedName>
        <fullName evidence="11">Palmitoyltransferase</fullName>
        <ecNumber evidence="11">2.3.1.225</ecNumber>
    </recommendedName>
</protein>
<evidence type="ECO:0000256" key="1">
    <source>
        <dbReference type="ARBA" id="ARBA00004141"/>
    </source>
</evidence>
<evidence type="ECO:0000256" key="7">
    <source>
        <dbReference type="ARBA" id="ARBA00023288"/>
    </source>
</evidence>
<dbReference type="GO" id="GO:0019706">
    <property type="term" value="F:protein-cysteine S-palmitoyltransferase activity"/>
    <property type="evidence" value="ECO:0007669"/>
    <property type="project" value="UniProtKB-EC"/>
</dbReference>
<dbReference type="Proteomes" id="UP000313359">
    <property type="component" value="Unassembled WGS sequence"/>
</dbReference>
<dbReference type="EC" id="2.3.1.225" evidence="11"/>
<feature type="transmembrane region" description="Helical" evidence="11">
    <location>
        <begin position="289"/>
        <end position="309"/>
    </location>
</feature>
<feature type="transmembrane region" description="Helical" evidence="11">
    <location>
        <begin position="21"/>
        <end position="42"/>
    </location>
</feature>
<feature type="domain" description="Palmitoyltransferase DHHC" evidence="13">
    <location>
        <begin position="243"/>
        <end position="363"/>
    </location>
</feature>
<reference evidence="14" key="1">
    <citation type="journal article" date="2018" name="Genome Biol. Evol.">
        <title>Genomics and development of Lentinus tigrinus, a white-rot wood-decaying mushroom with dimorphic fruiting bodies.</title>
        <authorList>
            <person name="Wu B."/>
            <person name="Xu Z."/>
            <person name="Knudson A."/>
            <person name="Carlson A."/>
            <person name="Chen N."/>
            <person name="Kovaka S."/>
            <person name="LaButti K."/>
            <person name="Lipzen A."/>
            <person name="Pennachio C."/>
            <person name="Riley R."/>
            <person name="Schakwitz W."/>
            <person name="Umezawa K."/>
            <person name="Ohm R.A."/>
            <person name="Grigoriev I.V."/>
            <person name="Nagy L.G."/>
            <person name="Gibbons J."/>
            <person name="Hibbett D."/>
        </authorList>
    </citation>
    <scope>NUCLEOTIDE SEQUENCE [LARGE SCALE GENOMIC DNA]</scope>
    <source>
        <strain evidence="14">ALCF2SS1-6</strain>
    </source>
</reference>
<evidence type="ECO:0000256" key="3">
    <source>
        <dbReference type="ARBA" id="ARBA00022692"/>
    </source>
</evidence>
<evidence type="ECO:0000256" key="6">
    <source>
        <dbReference type="ARBA" id="ARBA00023139"/>
    </source>
</evidence>
<keyword evidence="7" id="KW-0449">Lipoprotein</keyword>
<evidence type="ECO:0000313" key="14">
    <source>
        <dbReference type="EMBL" id="RPD63361.1"/>
    </source>
</evidence>
<evidence type="ECO:0000256" key="12">
    <source>
        <dbReference type="SAM" id="MobiDB-lite"/>
    </source>
</evidence>
<keyword evidence="15" id="KW-1185">Reference proteome</keyword>
<dbReference type="GO" id="GO:0005783">
    <property type="term" value="C:endoplasmic reticulum"/>
    <property type="evidence" value="ECO:0007669"/>
    <property type="project" value="TreeGrafter"/>
</dbReference>
<dbReference type="GO" id="GO:0016020">
    <property type="term" value="C:membrane"/>
    <property type="evidence" value="ECO:0007669"/>
    <property type="project" value="UniProtKB-SubCell"/>
</dbReference>
<evidence type="ECO:0000256" key="8">
    <source>
        <dbReference type="ARBA" id="ARBA00023315"/>
    </source>
</evidence>
<dbReference type="AlphaFoldDB" id="A0A5C2SI47"/>
<evidence type="ECO:0000259" key="13">
    <source>
        <dbReference type="Pfam" id="PF01529"/>
    </source>
</evidence>
<organism evidence="14 15">
    <name type="scientific">Lentinus tigrinus ALCF2SS1-6</name>
    <dbReference type="NCBI Taxonomy" id="1328759"/>
    <lineage>
        <taxon>Eukaryota</taxon>
        <taxon>Fungi</taxon>
        <taxon>Dikarya</taxon>
        <taxon>Basidiomycota</taxon>
        <taxon>Agaricomycotina</taxon>
        <taxon>Agaricomycetes</taxon>
        <taxon>Polyporales</taxon>
        <taxon>Polyporaceae</taxon>
        <taxon>Lentinus</taxon>
    </lineage>
</organism>
<feature type="transmembrane region" description="Helical" evidence="11">
    <location>
        <begin position="62"/>
        <end position="82"/>
    </location>
</feature>
<keyword evidence="5 11" id="KW-0472">Membrane</keyword>
<keyword evidence="6" id="KW-0564">Palmitate</keyword>
<dbReference type="OrthoDB" id="1436450at2759"/>
<comment type="catalytic activity">
    <reaction evidence="10 11">
        <text>L-cysteinyl-[protein] + hexadecanoyl-CoA = S-hexadecanoyl-L-cysteinyl-[protein] + CoA</text>
        <dbReference type="Rhea" id="RHEA:36683"/>
        <dbReference type="Rhea" id="RHEA-COMP:10131"/>
        <dbReference type="Rhea" id="RHEA-COMP:11032"/>
        <dbReference type="ChEBI" id="CHEBI:29950"/>
        <dbReference type="ChEBI" id="CHEBI:57287"/>
        <dbReference type="ChEBI" id="CHEBI:57379"/>
        <dbReference type="ChEBI" id="CHEBI:74151"/>
        <dbReference type="EC" id="2.3.1.225"/>
    </reaction>
</comment>
<dbReference type="EMBL" id="ML122256">
    <property type="protein sequence ID" value="RPD63361.1"/>
    <property type="molecule type" value="Genomic_DNA"/>
</dbReference>
<comment type="similarity">
    <text evidence="9">Belongs to the DHHC palmitoyltransferase family. PFA5 subfamily.</text>
</comment>
<keyword evidence="4 11" id="KW-1133">Transmembrane helix</keyword>
<evidence type="ECO:0000256" key="5">
    <source>
        <dbReference type="ARBA" id="ARBA00023136"/>
    </source>
</evidence>
<sequence>MGIVEEAMEKREARRSKPQPWIVRKLAIFITLGIIGYAWYVYVGRLCVPMIRRDTGALGTRGLGIGFLVVFCILGLVMIWAYEKVVFTSPGLAKDHVQKSSAPATRGYQTWWDTESEAELAQARFNASSNPPQPPPPAEIKRSRDGSRPHHHHPRRSTDHQRRPSQQNGHHSRAPSGDENAGTTDALPPVAAARANATTHHRPPPQPQDQSHIQPLPGTSNAPSQKPMMYTRAPSKTPILLPEYRYCYRDGFQKPSRAHHCRACGTCVLKYDHHCPWVGQCIGARNHRFFLIFVIWALLFCLWTFATLVGPNAHASIVRPNYEVDGQHVAIIVLSGFFAVFTVALLVTHVIMICSNMTTVEQLAVRRMREREERVLGRLHARWELRARRATLKEWNAEWGRIGKEGHIWWLGSARKNWDATMGDKVWMWFLPIGKSPDDGLNYVVNPRFDAEGRWLPRSEWPKELR</sequence>
<dbReference type="GO" id="GO:0006612">
    <property type="term" value="P:protein targeting to membrane"/>
    <property type="evidence" value="ECO:0007669"/>
    <property type="project" value="TreeGrafter"/>
</dbReference>
<accession>A0A5C2SI47</accession>
<evidence type="ECO:0000256" key="10">
    <source>
        <dbReference type="ARBA" id="ARBA00048048"/>
    </source>
</evidence>
<dbReference type="Pfam" id="PF01529">
    <property type="entry name" value="DHHC"/>
    <property type="match status" value="1"/>
</dbReference>
<keyword evidence="3 11" id="KW-0812">Transmembrane</keyword>
<gene>
    <name evidence="14" type="ORF">L227DRAFT_572518</name>
</gene>
<keyword evidence="8 11" id="KW-0012">Acyltransferase</keyword>
<proteinExistence type="inferred from homology"/>
<comment type="subcellular location">
    <subcellularLocation>
        <location evidence="1">Membrane</location>
        <topology evidence="1">Multi-pass membrane protein</topology>
    </subcellularLocation>
</comment>
<feature type="compositionally biased region" description="Basic and acidic residues" evidence="12">
    <location>
        <begin position="139"/>
        <end position="148"/>
    </location>
</feature>
<feature type="region of interest" description="Disordered" evidence="12">
    <location>
        <begin position="124"/>
        <end position="234"/>
    </location>
</feature>
<dbReference type="InterPro" id="IPR039859">
    <property type="entry name" value="PFA4/ZDH16/20/ERF2-like"/>
</dbReference>
<keyword evidence="2 11" id="KW-0808">Transferase</keyword>
<comment type="domain">
    <text evidence="11">The DHHC domain is required for palmitoyltransferase activity.</text>
</comment>
<dbReference type="PANTHER" id="PTHR22883:SF23">
    <property type="entry name" value="PALMITOYLTRANSFERASE ZDHHC6"/>
    <property type="match status" value="1"/>
</dbReference>